<evidence type="ECO:0000313" key="1">
    <source>
        <dbReference type="EMBL" id="KAK3540504.1"/>
    </source>
</evidence>
<evidence type="ECO:0000313" key="2">
    <source>
        <dbReference type="Proteomes" id="UP001274896"/>
    </source>
</evidence>
<reference evidence="1" key="1">
    <citation type="submission" date="2023-06" db="EMBL/GenBank/DDBJ databases">
        <title>Male Hemibagrus guttatus genome.</title>
        <authorList>
            <person name="Bian C."/>
        </authorList>
    </citation>
    <scope>NUCLEOTIDE SEQUENCE</scope>
    <source>
        <strain evidence="1">Male_cb2023</strain>
        <tissue evidence="1">Muscle</tissue>
    </source>
</reference>
<keyword evidence="2" id="KW-1185">Reference proteome</keyword>
<name>A0AAE0R4M1_9TELE</name>
<accession>A0AAE0R4M1</accession>
<comment type="caution">
    <text evidence="1">The sequence shown here is derived from an EMBL/GenBank/DDBJ whole genome shotgun (WGS) entry which is preliminary data.</text>
</comment>
<dbReference type="Proteomes" id="UP001274896">
    <property type="component" value="Unassembled WGS sequence"/>
</dbReference>
<organism evidence="1 2">
    <name type="scientific">Hemibagrus guttatus</name>
    <dbReference type="NCBI Taxonomy" id="175788"/>
    <lineage>
        <taxon>Eukaryota</taxon>
        <taxon>Metazoa</taxon>
        <taxon>Chordata</taxon>
        <taxon>Craniata</taxon>
        <taxon>Vertebrata</taxon>
        <taxon>Euteleostomi</taxon>
        <taxon>Actinopterygii</taxon>
        <taxon>Neopterygii</taxon>
        <taxon>Teleostei</taxon>
        <taxon>Ostariophysi</taxon>
        <taxon>Siluriformes</taxon>
        <taxon>Bagridae</taxon>
        <taxon>Hemibagrus</taxon>
    </lineage>
</organism>
<dbReference type="AlphaFoldDB" id="A0AAE0R4M1"/>
<proteinExistence type="predicted"/>
<dbReference type="EMBL" id="JAUCMX010000007">
    <property type="protein sequence ID" value="KAK3540504.1"/>
    <property type="molecule type" value="Genomic_DNA"/>
</dbReference>
<sequence length="125" mass="14166">MGKCKDLNDYDTGQIVIARRLEQSVTKTTGLVGVPGMEQLLPTKRGSRKDNWPGAYTSLTWGREVAPGCTMGRSQAGRDSAMLCYAGKPLVLKFMWRCYFDTYHLPEHWCRPRHLHGHTAKIVQE</sequence>
<gene>
    <name evidence="1" type="ORF">QTP70_032466</name>
</gene>
<protein>
    <submittedName>
        <fullName evidence="1">Uncharacterized protein</fullName>
    </submittedName>
</protein>